<dbReference type="InParanoid" id="A0A482XJN5"/>
<organism evidence="9 10">
    <name type="scientific">Laodelphax striatellus</name>
    <name type="common">Small brown planthopper</name>
    <name type="synonym">Delphax striatella</name>
    <dbReference type="NCBI Taxonomy" id="195883"/>
    <lineage>
        <taxon>Eukaryota</taxon>
        <taxon>Metazoa</taxon>
        <taxon>Ecdysozoa</taxon>
        <taxon>Arthropoda</taxon>
        <taxon>Hexapoda</taxon>
        <taxon>Insecta</taxon>
        <taxon>Pterygota</taxon>
        <taxon>Neoptera</taxon>
        <taxon>Paraneoptera</taxon>
        <taxon>Hemiptera</taxon>
        <taxon>Auchenorrhyncha</taxon>
        <taxon>Fulgoroidea</taxon>
        <taxon>Delphacidae</taxon>
        <taxon>Criomorphinae</taxon>
        <taxon>Laodelphax</taxon>
    </lineage>
</organism>
<dbReference type="Pfam" id="PF00112">
    <property type="entry name" value="Peptidase_C1"/>
    <property type="match status" value="1"/>
</dbReference>
<evidence type="ECO:0000313" key="10">
    <source>
        <dbReference type="Proteomes" id="UP000291343"/>
    </source>
</evidence>
<evidence type="ECO:0000256" key="5">
    <source>
        <dbReference type="ARBA" id="ARBA00022807"/>
    </source>
</evidence>
<sequence>MKMLLILALATIPLTHCNVVDDQRSTKWNKLIEEVNSAQSTWKAGKNFGPDISDEAIQKLLGATMDGFSNVPIKNFETKANIPSSFDARKVWSNCPSIGHVRDQGYCGSCWAVAAAEAVTDRYCIATGGQFNKHLSMEDLLSCCMECGQGCNGGSTVYAWYHIWRHGITTGGDYGSNEMGKKTQTCHFVTASALEQLPTVAL</sequence>
<dbReference type="OrthoDB" id="640249at2759"/>
<feature type="signal peptide" evidence="7">
    <location>
        <begin position="1"/>
        <end position="17"/>
    </location>
</feature>
<keyword evidence="5" id="KW-0788">Thiol protease</keyword>
<dbReference type="InterPro" id="IPR038765">
    <property type="entry name" value="Papain-like_cys_pep_sf"/>
</dbReference>
<comment type="caution">
    <text evidence="9">The sequence shown here is derived from an EMBL/GenBank/DDBJ whole genome shotgun (WGS) entry which is preliminary data.</text>
</comment>
<dbReference type="InterPro" id="IPR013128">
    <property type="entry name" value="Peptidase_C1A"/>
</dbReference>
<dbReference type="SUPFAM" id="SSF54001">
    <property type="entry name" value="Cysteine proteinases"/>
    <property type="match status" value="1"/>
</dbReference>
<dbReference type="PANTHER" id="PTHR12411">
    <property type="entry name" value="CYSTEINE PROTEASE FAMILY C1-RELATED"/>
    <property type="match status" value="1"/>
</dbReference>
<keyword evidence="10" id="KW-1185">Reference proteome</keyword>
<evidence type="ECO:0000256" key="7">
    <source>
        <dbReference type="SAM" id="SignalP"/>
    </source>
</evidence>
<dbReference type="EMBL" id="QKKF02008493">
    <property type="protein sequence ID" value="RZF45679.1"/>
    <property type="molecule type" value="Genomic_DNA"/>
</dbReference>
<feature type="domain" description="Peptidase C1A papain C-terminal" evidence="8">
    <location>
        <begin position="82"/>
        <end position="202"/>
    </location>
</feature>
<keyword evidence="3 7" id="KW-0732">Signal</keyword>
<evidence type="ECO:0000256" key="6">
    <source>
        <dbReference type="ARBA" id="ARBA00023157"/>
    </source>
</evidence>
<evidence type="ECO:0000259" key="8">
    <source>
        <dbReference type="SMART" id="SM00645"/>
    </source>
</evidence>
<dbReference type="GO" id="GO:0004197">
    <property type="term" value="F:cysteine-type endopeptidase activity"/>
    <property type="evidence" value="ECO:0007669"/>
    <property type="project" value="InterPro"/>
</dbReference>
<accession>A0A482XJN5</accession>
<dbReference type="PROSITE" id="PS00139">
    <property type="entry name" value="THIOL_PROTEASE_CYS"/>
    <property type="match status" value="1"/>
</dbReference>
<evidence type="ECO:0000313" key="9">
    <source>
        <dbReference type="EMBL" id="RZF45679.1"/>
    </source>
</evidence>
<dbReference type="SMR" id="A0A482XJN5"/>
<feature type="chain" id="PRO_5019722110" description="Peptidase C1A papain C-terminal domain-containing protein" evidence="7">
    <location>
        <begin position="18"/>
        <end position="202"/>
    </location>
</feature>
<comment type="similarity">
    <text evidence="1">Belongs to the peptidase C1 family.</text>
</comment>
<evidence type="ECO:0000256" key="3">
    <source>
        <dbReference type="ARBA" id="ARBA00022729"/>
    </source>
</evidence>
<dbReference type="SMART" id="SM00645">
    <property type="entry name" value="Pept_C1"/>
    <property type="match status" value="1"/>
</dbReference>
<proteinExistence type="inferred from homology"/>
<reference evidence="9 10" key="1">
    <citation type="journal article" date="2017" name="Gigascience">
        <title>Genome sequence of the small brown planthopper, Laodelphax striatellus.</title>
        <authorList>
            <person name="Zhu J."/>
            <person name="Jiang F."/>
            <person name="Wang X."/>
            <person name="Yang P."/>
            <person name="Bao Y."/>
            <person name="Zhao W."/>
            <person name="Wang W."/>
            <person name="Lu H."/>
            <person name="Wang Q."/>
            <person name="Cui N."/>
            <person name="Li J."/>
            <person name="Chen X."/>
            <person name="Luo L."/>
            <person name="Yu J."/>
            <person name="Kang L."/>
            <person name="Cui F."/>
        </authorList>
    </citation>
    <scope>NUCLEOTIDE SEQUENCE [LARGE SCALE GENOMIC DNA]</scope>
    <source>
        <strain evidence="9">Lst14</strain>
    </source>
</reference>
<dbReference type="GO" id="GO:0006508">
    <property type="term" value="P:proteolysis"/>
    <property type="evidence" value="ECO:0007669"/>
    <property type="project" value="UniProtKB-KW"/>
</dbReference>
<name>A0A482XJN5_LAOST</name>
<dbReference type="AlphaFoldDB" id="A0A482XJN5"/>
<dbReference type="InterPro" id="IPR012599">
    <property type="entry name" value="Propeptide_C1A"/>
</dbReference>
<keyword evidence="6" id="KW-1015">Disulfide bond</keyword>
<evidence type="ECO:0000256" key="1">
    <source>
        <dbReference type="ARBA" id="ARBA00008455"/>
    </source>
</evidence>
<dbReference type="InterPro" id="IPR000169">
    <property type="entry name" value="Pept_cys_AS"/>
</dbReference>
<dbReference type="Proteomes" id="UP000291343">
    <property type="component" value="Unassembled WGS sequence"/>
</dbReference>
<keyword evidence="4" id="KW-0378">Hydrolase</keyword>
<evidence type="ECO:0000256" key="2">
    <source>
        <dbReference type="ARBA" id="ARBA00022670"/>
    </source>
</evidence>
<dbReference type="InterPro" id="IPR000668">
    <property type="entry name" value="Peptidase_C1A_C"/>
</dbReference>
<protein>
    <recommendedName>
        <fullName evidence="8">Peptidase C1A papain C-terminal domain-containing protein</fullName>
    </recommendedName>
</protein>
<dbReference type="Gene3D" id="3.90.70.10">
    <property type="entry name" value="Cysteine proteinases"/>
    <property type="match status" value="1"/>
</dbReference>
<dbReference type="Pfam" id="PF08127">
    <property type="entry name" value="Propeptide_C1"/>
    <property type="match status" value="1"/>
</dbReference>
<keyword evidence="2" id="KW-0645">Protease</keyword>
<dbReference type="STRING" id="195883.A0A482XJN5"/>
<gene>
    <name evidence="9" type="ORF">LSTR_LSTR015685</name>
</gene>
<evidence type="ECO:0000256" key="4">
    <source>
        <dbReference type="ARBA" id="ARBA00022801"/>
    </source>
</evidence>